<name>A0AA36NAL7_9DINO</name>
<comment type="caution">
    <text evidence="2">The sequence shown here is derived from an EMBL/GenBank/DDBJ whole genome shotgun (WGS) entry which is preliminary data.</text>
</comment>
<dbReference type="EMBL" id="CAUJNA010003313">
    <property type="protein sequence ID" value="CAJ1398869.1"/>
    <property type="molecule type" value="Genomic_DNA"/>
</dbReference>
<feature type="region of interest" description="Disordered" evidence="1">
    <location>
        <begin position="45"/>
        <end position="69"/>
    </location>
</feature>
<accession>A0AA36NAL7</accession>
<gene>
    <name evidence="2" type="ORF">EVOR1521_LOCUS22526</name>
</gene>
<keyword evidence="3" id="KW-1185">Reference proteome</keyword>
<dbReference type="Proteomes" id="UP001178507">
    <property type="component" value="Unassembled WGS sequence"/>
</dbReference>
<evidence type="ECO:0000256" key="1">
    <source>
        <dbReference type="SAM" id="MobiDB-lite"/>
    </source>
</evidence>
<protein>
    <submittedName>
        <fullName evidence="2">Uncharacterized protein</fullName>
    </submittedName>
</protein>
<evidence type="ECO:0000313" key="2">
    <source>
        <dbReference type="EMBL" id="CAJ1398869.1"/>
    </source>
</evidence>
<sequence>MKAASAAKDKIVEWANDPEVQKAAYKYAGVAADYAWQSVSQAAEALIPPQEPDTFGRQSGRREKGCSEP</sequence>
<feature type="compositionally biased region" description="Basic and acidic residues" evidence="1">
    <location>
        <begin position="60"/>
        <end position="69"/>
    </location>
</feature>
<evidence type="ECO:0000313" key="3">
    <source>
        <dbReference type="Proteomes" id="UP001178507"/>
    </source>
</evidence>
<reference evidence="2" key="1">
    <citation type="submission" date="2023-08" db="EMBL/GenBank/DDBJ databases">
        <authorList>
            <person name="Chen Y."/>
            <person name="Shah S."/>
            <person name="Dougan E. K."/>
            <person name="Thang M."/>
            <person name="Chan C."/>
        </authorList>
    </citation>
    <scope>NUCLEOTIDE SEQUENCE</scope>
</reference>
<proteinExistence type="predicted"/>
<dbReference type="AlphaFoldDB" id="A0AA36NAL7"/>
<organism evidence="2 3">
    <name type="scientific">Effrenium voratum</name>
    <dbReference type="NCBI Taxonomy" id="2562239"/>
    <lineage>
        <taxon>Eukaryota</taxon>
        <taxon>Sar</taxon>
        <taxon>Alveolata</taxon>
        <taxon>Dinophyceae</taxon>
        <taxon>Suessiales</taxon>
        <taxon>Symbiodiniaceae</taxon>
        <taxon>Effrenium</taxon>
    </lineage>
</organism>